<dbReference type="STRING" id="136857.CTEST_09635"/>
<organism evidence="2 3">
    <name type="scientific">Corynebacterium testudinoris</name>
    <dbReference type="NCBI Taxonomy" id="136857"/>
    <lineage>
        <taxon>Bacteria</taxon>
        <taxon>Bacillati</taxon>
        <taxon>Actinomycetota</taxon>
        <taxon>Actinomycetes</taxon>
        <taxon>Mycobacteriales</taxon>
        <taxon>Corynebacteriaceae</taxon>
        <taxon>Corynebacterium</taxon>
    </lineage>
</organism>
<evidence type="ECO:0000313" key="2">
    <source>
        <dbReference type="EMBL" id="AKK09352.1"/>
    </source>
</evidence>
<reference evidence="3" key="2">
    <citation type="submission" date="2015-05" db="EMBL/GenBank/DDBJ databases">
        <title>Complete genome sequence of Corynebacterium testudinoris DSM 44614, recovered from necrotic lesions in the mouth of a tortoise.</title>
        <authorList>
            <person name="Ruckert C."/>
            <person name="Albersmeier A."/>
            <person name="Winkler A."/>
            <person name="Tauch A."/>
        </authorList>
    </citation>
    <scope>NUCLEOTIDE SEQUENCE [LARGE SCALE GENOMIC DNA]</scope>
    <source>
        <strain evidence="3">DSM 44614</strain>
    </source>
</reference>
<gene>
    <name evidence="2" type="ORF">CTEST_09635</name>
</gene>
<dbReference type="PATRIC" id="fig|136857.5.peg.1912"/>
<sequence length="171" mass="17460">MTRPVVGTLVVSALLLSACGSGNDATAPTPTDSIAVTTSEAPTFEAKEVQPVTASRTQKTLDPGLNVEFTFQGSSYANSGGTMITILAHNLNDAPVPTDAIGTPTLTYNSGGSRVTAEPQAASASDGIIGLDEPLGAGASTNLRYVYNVSSGNLWDAELKIGNVIFKGSLN</sequence>
<dbReference type="OrthoDB" id="4419866at2"/>
<evidence type="ECO:0000256" key="1">
    <source>
        <dbReference type="SAM" id="SignalP"/>
    </source>
</evidence>
<keyword evidence="1" id="KW-0732">Signal</keyword>
<feature type="chain" id="PRO_5002554993" description="DUF4352 family protein" evidence="1">
    <location>
        <begin position="28"/>
        <end position="171"/>
    </location>
</feature>
<evidence type="ECO:0000313" key="3">
    <source>
        <dbReference type="Proteomes" id="UP000035540"/>
    </source>
</evidence>
<protein>
    <recommendedName>
        <fullName evidence="4">DUF4352 family protein</fullName>
    </recommendedName>
</protein>
<feature type="signal peptide" evidence="1">
    <location>
        <begin position="1"/>
        <end position="27"/>
    </location>
</feature>
<keyword evidence="3" id="KW-1185">Reference proteome</keyword>
<dbReference type="RefSeq" id="WP_047253542.1">
    <property type="nucleotide sequence ID" value="NZ_CP011545.1"/>
</dbReference>
<dbReference type="AlphaFoldDB" id="A0A0G3HDY3"/>
<evidence type="ECO:0008006" key="4">
    <source>
        <dbReference type="Google" id="ProtNLM"/>
    </source>
</evidence>
<dbReference type="KEGG" id="cted:CTEST_09635"/>
<name>A0A0G3HDY3_9CORY</name>
<reference evidence="2 3" key="1">
    <citation type="journal article" date="2015" name="Genome Announc.">
        <title>Complete Genome Sequence of the Type Strain Corynebacterium testudinoris DSM 44614, Recovered from Necrotic Lesions in the Mouth of a Tortoise.</title>
        <authorList>
            <person name="Ruckert C."/>
            <person name="Kriete M."/>
            <person name="Jaenicke S."/>
            <person name="Winkler A."/>
            <person name="Tauch A."/>
        </authorList>
    </citation>
    <scope>NUCLEOTIDE SEQUENCE [LARGE SCALE GENOMIC DNA]</scope>
    <source>
        <strain evidence="2 3">DSM 44614</strain>
    </source>
</reference>
<dbReference type="EMBL" id="CP011545">
    <property type="protein sequence ID" value="AKK09352.1"/>
    <property type="molecule type" value="Genomic_DNA"/>
</dbReference>
<proteinExistence type="predicted"/>
<dbReference type="Proteomes" id="UP000035540">
    <property type="component" value="Chromosome"/>
</dbReference>
<accession>A0A0G3HDY3</accession>
<dbReference type="PROSITE" id="PS51257">
    <property type="entry name" value="PROKAR_LIPOPROTEIN"/>
    <property type="match status" value="1"/>
</dbReference>